<dbReference type="EMBL" id="GBRH01264622">
    <property type="protein sequence ID" value="JAD33273.1"/>
    <property type="molecule type" value="Transcribed_RNA"/>
</dbReference>
<feature type="transmembrane region" description="Helical" evidence="1">
    <location>
        <begin position="6"/>
        <end position="27"/>
    </location>
</feature>
<keyword evidence="1" id="KW-1133">Transmembrane helix</keyword>
<proteinExistence type="predicted"/>
<name>A0A0A8Z6H7_ARUDO</name>
<reference evidence="2" key="2">
    <citation type="journal article" date="2015" name="Data Brief">
        <title>Shoot transcriptome of the giant reed, Arundo donax.</title>
        <authorList>
            <person name="Barrero R.A."/>
            <person name="Guerrero F.D."/>
            <person name="Moolhuijzen P."/>
            <person name="Goolsby J.A."/>
            <person name="Tidwell J."/>
            <person name="Bellgard S.E."/>
            <person name="Bellgard M.I."/>
        </authorList>
    </citation>
    <scope>NUCLEOTIDE SEQUENCE</scope>
    <source>
        <tissue evidence="2">Shoot tissue taken approximately 20 cm above the soil surface</tissue>
    </source>
</reference>
<evidence type="ECO:0000256" key="1">
    <source>
        <dbReference type="SAM" id="Phobius"/>
    </source>
</evidence>
<dbReference type="AlphaFoldDB" id="A0A0A8Z6H7"/>
<evidence type="ECO:0000313" key="2">
    <source>
        <dbReference type="EMBL" id="JAD33273.1"/>
    </source>
</evidence>
<keyword evidence="1" id="KW-0812">Transmembrane</keyword>
<reference evidence="2" key="1">
    <citation type="submission" date="2014-09" db="EMBL/GenBank/DDBJ databases">
        <authorList>
            <person name="Magalhaes I.L.F."/>
            <person name="Oliveira U."/>
            <person name="Santos F.R."/>
            <person name="Vidigal T.H.D.A."/>
            <person name="Brescovit A.D."/>
            <person name="Santos A.J."/>
        </authorList>
    </citation>
    <scope>NUCLEOTIDE SEQUENCE</scope>
    <source>
        <tissue evidence="2">Shoot tissue taken approximately 20 cm above the soil surface</tissue>
    </source>
</reference>
<accession>A0A0A8Z6H7</accession>
<protein>
    <submittedName>
        <fullName evidence="2">Uncharacterized protein</fullName>
    </submittedName>
</protein>
<keyword evidence="1" id="KW-0472">Membrane</keyword>
<sequence length="39" mass="4463">MSDCQLSIYLLQVIVNYAYLLLTRFALSDLTYSSDTKCP</sequence>
<organism evidence="2">
    <name type="scientific">Arundo donax</name>
    <name type="common">Giant reed</name>
    <name type="synonym">Donax arundinaceus</name>
    <dbReference type="NCBI Taxonomy" id="35708"/>
    <lineage>
        <taxon>Eukaryota</taxon>
        <taxon>Viridiplantae</taxon>
        <taxon>Streptophyta</taxon>
        <taxon>Embryophyta</taxon>
        <taxon>Tracheophyta</taxon>
        <taxon>Spermatophyta</taxon>
        <taxon>Magnoliopsida</taxon>
        <taxon>Liliopsida</taxon>
        <taxon>Poales</taxon>
        <taxon>Poaceae</taxon>
        <taxon>PACMAD clade</taxon>
        <taxon>Arundinoideae</taxon>
        <taxon>Arundineae</taxon>
        <taxon>Arundo</taxon>
    </lineage>
</organism>